<dbReference type="Proteomes" id="UP001175271">
    <property type="component" value="Unassembled WGS sequence"/>
</dbReference>
<dbReference type="Pfam" id="PF00149">
    <property type="entry name" value="Metallophos"/>
    <property type="match status" value="1"/>
</dbReference>
<name>A0AA39LRL8_9BILA</name>
<evidence type="ECO:0000313" key="12">
    <source>
        <dbReference type="Proteomes" id="UP001175271"/>
    </source>
</evidence>
<dbReference type="InterPro" id="IPR050341">
    <property type="entry name" value="PP1_catalytic_subunit"/>
</dbReference>
<dbReference type="PRINTS" id="PR00114">
    <property type="entry name" value="STPHPHTASE"/>
</dbReference>
<dbReference type="EMBL" id="JAUCMV010000004">
    <property type="protein sequence ID" value="KAK0407013.1"/>
    <property type="molecule type" value="Genomic_DNA"/>
</dbReference>
<keyword evidence="9" id="KW-0812">Transmembrane</keyword>
<feature type="transmembrane region" description="Helical" evidence="9">
    <location>
        <begin position="902"/>
        <end position="925"/>
    </location>
</feature>
<dbReference type="SUPFAM" id="SSF53474">
    <property type="entry name" value="alpha/beta-Hydrolases"/>
    <property type="match status" value="1"/>
</dbReference>
<evidence type="ECO:0000256" key="3">
    <source>
        <dbReference type="ARBA" id="ARBA00022801"/>
    </source>
</evidence>
<evidence type="ECO:0000256" key="9">
    <source>
        <dbReference type="SAM" id="Phobius"/>
    </source>
</evidence>
<comment type="similarity">
    <text evidence="8">Belongs to the PPP phosphatase family.</text>
</comment>
<proteinExistence type="inferred from homology"/>
<evidence type="ECO:0000256" key="4">
    <source>
        <dbReference type="ARBA" id="ARBA00022912"/>
    </source>
</evidence>
<dbReference type="SMART" id="SM00156">
    <property type="entry name" value="PP2Ac"/>
    <property type="match status" value="1"/>
</dbReference>
<keyword evidence="9" id="KW-0472">Membrane</keyword>
<dbReference type="Pfam" id="PF00135">
    <property type="entry name" value="COesterase"/>
    <property type="match status" value="1"/>
</dbReference>
<dbReference type="Gene3D" id="3.60.21.10">
    <property type="match status" value="1"/>
</dbReference>
<dbReference type="Pfam" id="PF16891">
    <property type="entry name" value="STPPase_N"/>
    <property type="match status" value="1"/>
</dbReference>
<dbReference type="PANTHER" id="PTHR11668:SF300">
    <property type="entry name" value="SERINE_THREONINE-PROTEIN PHOSPHATASE"/>
    <property type="match status" value="1"/>
</dbReference>
<dbReference type="PANTHER" id="PTHR11668">
    <property type="entry name" value="SERINE/THREONINE PROTEIN PHOSPHATASE"/>
    <property type="match status" value="1"/>
</dbReference>
<organism evidence="11 12">
    <name type="scientific">Steinernema hermaphroditum</name>
    <dbReference type="NCBI Taxonomy" id="289476"/>
    <lineage>
        <taxon>Eukaryota</taxon>
        <taxon>Metazoa</taxon>
        <taxon>Ecdysozoa</taxon>
        <taxon>Nematoda</taxon>
        <taxon>Chromadorea</taxon>
        <taxon>Rhabditida</taxon>
        <taxon>Tylenchina</taxon>
        <taxon>Panagrolaimomorpha</taxon>
        <taxon>Strongyloidoidea</taxon>
        <taxon>Steinernematidae</taxon>
        <taxon>Steinernema</taxon>
    </lineage>
</organism>
<keyword evidence="3 8" id="KW-0378">Hydrolase</keyword>
<dbReference type="GO" id="GO:0046872">
    <property type="term" value="F:metal ion binding"/>
    <property type="evidence" value="ECO:0007669"/>
    <property type="project" value="UniProtKB-KW"/>
</dbReference>
<evidence type="ECO:0000256" key="1">
    <source>
        <dbReference type="ARBA" id="ARBA00001936"/>
    </source>
</evidence>
<dbReference type="InterPro" id="IPR029052">
    <property type="entry name" value="Metallo-depent_PP-like"/>
</dbReference>
<comment type="catalytic activity">
    <reaction evidence="7 8">
        <text>O-phospho-L-threonyl-[protein] + H2O = L-threonyl-[protein] + phosphate</text>
        <dbReference type="Rhea" id="RHEA:47004"/>
        <dbReference type="Rhea" id="RHEA-COMP:11060"/>
        <dbReference type="Rhea" id="RHEA-COMP:11605"/>
        <dbReference type="ChEBI" id="CHEBI:15377"/>
        <dbReference type="ChEBI" id="CHEBI:30013"/>
        <dbReference type="ChEBI" id="CHEBI:43474"/>
        <dbReference type="ChEBI" id="CHEBI:61977"/>
        <dbReference type="EC" id="3.1.3.16"/>
    </reaction>
</comment>
<comment type="caution">
    <text evidence="11">The sequence shown here is derived from an EMBL/GenBank/DDBJ whole genome shotgun (WGS) entry which is preliminary data.</text>
</comment>
<dbReference type="PROSITE" id="PS00125">
    <property type="entry name" value="SER_THR_PHOSPHATASE"/>
    <property type="match status" value="1"/>
</dbReference>
<dbReference type="InterPro" id="IPR006186">
    <property type="entry name" value="Ser/Thr-sp_prot-phosphatase"/>
</dbReference>
<keyword evidence="4" id="KW-0904">Protein phosphatase</keyword>
<sequence>MCGPIAKKRTESDETEKCYDEDLDDLDVDHLIHRLLNAGSPKTCLTKVVKRGELVQLCQTVCGVFKSQSVMLDLEPPVKICGDIHGQYGDLLRIFDRCGFPPTTNYLFLGNYVDRGRHSLETICLLFAYKVRYPGNFFLLRGNHEIASVNKKFGFYNEVLERYQSVQLFNAFQDAFRMMPLTALITSRILCMHGGLSQKINSLKDLRRIKRPVYVRANEEKKDEKGNQIPTIEHDLLWSNPDGRKGWRRNKKGDVFFGSDVVDEYAKKLNIDLIVTSGQADCGYKLFPGEKLITIFSAPNYQGHNYNAAGVLDVNEKLECSLHIFRRMACPVKRGPDGKQEEELINSWFSNIFNVDLSPTTLATTTILTTTLPPINHALVHLNTGPVEGKEVGDGLAFLGIPYAEPPVGALRFRPPQPKAPWTDQLSVQEYAKSCIFASSLESTDIPADQQSEDCLYLNVFTNEYCIANQQCKVLVYIHGGYHGSTYFKEDVLIENFLGEDRNVIVVTVSYRLGVLGNINLVPEGDTSAARNIALLDIIASLQWVQQQIYYFGGDPLETTVIGHDTGALNVYHLLLSPTYHNLFKQAMLMSGYDLQGEVYPDRNMRSSRAVAEAARCATSSTDYTYVEQSELVVNCLRNYTASDLVHHQLYAEKQGLYFLGNVLDMYILPSKIDDLIAKQSPTNLIVGSSGNENELDNIVNDTVAMDRLRFYCEIVAKERNYKYLTQATADCIRQYNDVHKAIGIKNDAYYFTSAWNVAKANADAGGTSRIYEFSPRKELKRESDHDDLITYLFGYEEGELDETDHSIRSALAKTLTDFINGVDTEEWPVFPSFYLIDYNEEVEISGAQEKYHTEAITFWNEFIERNGNTRIERTEEPSLKAIEDSVAFGGLLVSDRFQRQVVVAVVCVVVALAFIAFILVLVVLTHLNNRDKPESIVFSTRNSNSIRPQMA</sequence>
<keyword evidence="9" id="KW-1133">Transmembrane helix</keyword>
<reference evidence="11" key="1">
    <citation type="submission" date="2023-06" db="EMBL/GenBank/DDBJ databases">
        <title>Genomic analysis of the entomopathogenic nematode Steinernema hermaphroditum.</title>
        <authorList>
            <person name="Schwarz E.M."/>
            <person name="Heppert J.K."/>
            <person name="Baniya A."/>
            <person name="Schwartz H.T."/>
            <person name="Tan C.-H."/>
            <person name="Antoshechkin I."/>
            <person name="Sternberg P.W."/>
            <person name="Goodrich-Blair H."/>
            <person name="Dillman A.R."/>
        </authorList>
    </citation>
    <scope>NUCLEOTIDE SEQUENCE</scope>
    <source>
        <strain evidence="11">PS9179</strain>
        <tissue evidence="11">Whole animal</tissue>
    </source>
</reference>
<dbReference type="AlphaFoldDB" id="A0AA39LRL8"/>
<dbReference type="InterPro" id="IPR029058">
    <property type="entry name" value="AB_hydrolase_fold"/>
</dbReference>
<protein>
    <recommendedName>
        <fullName evidence="8">Serine/threonine-protein phosphatase</fullName>
        <ecNumber evidence="8">3.1.3.16</ecNumber>
    </recommendedName>
</protein>
<dbReference type="EC" id="3.1.3.16" evidence="8"/>
<accession>A0AA39LRL8</accession>
<dbReference type="GO" id="GO:0005634">
    <property type="term" value="C:nucleus"/>
    <property type="evidence" value="ECO:0007669"/>
    <property type="project" value="TreeGrafter"/>
</dbReference>
<dbReference type="Gene3D" id="3.40.50.1820">
    <property type="entry name" value="alpha/beta hydrolase"/>
    <property type="match status" value="1"/>
</dbReference>
<keyword evidence="2" id="KW-0479">Metal-binding</keyword>
<evidence type="ECO:0000256" key="6">
    <source>
        <dbReference type="ARBA" id="ARBA00047761"/>
    </source>
</evidence>
<evidence type="ECO:0000256" key="7">
    <source>
        <dbReference type="ARBA" id="ARBA00048336"/>
    </source>
</evidence>
<dbReference type="GO" id="GO:0005737">
    <property type="term" value="C:cytoplasm"/>
    <property type="evidence" value="ECO:0007669"/>
    <property type="project" value="TreeGrafter"/>
</dbReference>
<feature type="domain" description="Serine/threonine specific protein phosphatases" evidence="10">
    <location>
        <begin position="140"/>
        <end position="145"/>
    </location>
</feature>
<keyword evidence="12" id="KW-1185">Reference proteome</keyword>
<comment type="catalytic activity">
    <reaction evidence="6">
        <text>O-phospho-L-seryl-[protein] + H2O = L-seryl-[protein] + phosphate</text>
        <dbReference type="Rhea" id="RHEA:20629"/>
        <dbReference type="Rhea" id="RHEA-COMP:9863"/>
        <dbReference type="Rhea" id="RHEA-COMP:11604"/>
        <dbReference type="ChEBI" id="CHEBI:15377"/>
        <dbReference type="ChEBI" id="CHEBI:29999"/>
        <dbReference type="ChEBI" id="CHEBI:43474"/>
        <dbReference type="ChEBI" id="CHEBI:83421"/>
        <dbReference type="EC" id="3.1.3.16"/>
    </reaction>
</comment>
<evidence type="ECO:0000313" key="11">
    <source>
        <dbReference type="EMBL" id="KAK0407013.1"/>
    </source>
</evidence>
<dbReference type="InterPro" id="IPR004843">
    <property type="entry name" value="Calcineurin-like_PHP"/>
</dbReference>
<evidence type="ECO:0000256" key="5">
    <source>
        <dbReference type="ARBA" id="ARBA00023211"/>
    </source>
</evidence>
<gene>
    <name evidence="11" type="ORF">QR680_018948</name>
</gene>
<evidence type="ECO:0000259" key="10">
    <source>
        <dbReference type="PROSITE" id="PS00125"/>
    </source>
</evidence>
<evidence type="ECO:0000256" key="8">
    <source>
        <dbReference type="RuleBase" id="RU004273"/>
    </source>
</evidence>
<dbReference type="GO" id="GO:0004722">
    <property type="term" value="F:protein serine/threonine phosphatase activity"/>
    <property type="evidence" value="ECO:0007669"/>
    <property type="project" value="UniProtKB-EC"/>
</dbReference>
<comment type="cofactor">
    <cofactor evidence="1">
        <name>Mn(2+)</name>
        <dbReference type="ChEBI" id="CHEBI:29035"/>
    </cofactor>
</comment>
<dbReference type="InterPro" id="IPR002018">
    <property type="entry name" value="CarbesteraseB"/>
</dbReference>
<keyword evidence="5" id="KW-0464">Manganese</keyword>
<dbReference type="InterPro" id="IPR031675">
    <property type="entry name" value="STPPase_N"/>
</dbReference>
<evidence type="ECO:0000256" key="2">
    <source>
        <dbReference type="ARBA" id="ARBA00022723"/>
    </source>
</evidence>
<dbReference type="SUPFAM" id="SSF56300">
    <property type="entry name" value="Metallo-dependent phosphatases"/>
    <property type="match status" value="1"/>
</dbReference>